<keyword evidence="1" id="KW-0732">Signal</keyword>
<protein>
    <recommendedName>
        <fullName evidence="2">Beta-lactamase-related domain-containing protein</fullName>
    </recommendedName>
</protein>
<feature type="domain" description="Beta-lactamase-related" evidence="2">
    <location>
        <begin position="39"/>
        <end position="414"/>
    </location>
</feature>
<gene>
    <name evidence="3" type="ORF">CAPTEDRAFT_218319</name>
</gene>
<proteinExistence type="predicted"/>
<feature type="signal peptide" evidence="1">
    <location>
        <begin position="1"/>
        <end position="26"/>
    </location>
</feature>
<dbReference type="InterPro" id="IPR050491">
    <property type="entry name" value="AmpC-like"/>
</dbReference>
<dbReference type="EMBL" id="AMQN01007254">
    <property type="status" value="NOT_ANNOTATED_CDS"/>
    <property type="molecule type" value="Genomic_DNA"/>
</dbReference>
<keyword evidence="5" id="KW-1185">Reference proteome</keyword>
<dbReference type="OMA" id="THRMGFE"/>
<dbReference type="SUPFAM" id="SSF56601">
    <property type="entry name" value="beta-lactamase/transpeptidase-like"/>
    <property type="match status" value="1"/>
</dbReference>
<organism evidence="3">
    <name type="scientific">Capitella teleta</name>
    <name type="common">Polychaete worm</name>
    <dbReference type="NCBI Taxonomy" id="283909"/>
    <lineage>
        <taxon>Eukaryota</taxon>
        <taxon>Metazoa</taxon>
        <taxon>Spiralia</taxon>
        <taxon>Lophotrochozoa</taxon>
        <taxon>Annelida</taxon>
        <taxon>Polychaeta</taxon>
        <taxon>Sedentaria</taxon>
        <taxon>Scolecida</taxon>
        <taxon>Capitellidae</taxon>
        <taxon>Capitella</taxon>
    </lineage>
</organism>
<evidence type="ECO:0000256" key="1">
    <source>
        <dbReference type="SAM" id="SignalP"/>
    </source>
</evidence>
<dbReference type="OrthoDB" id="5946976at2759"/>
<dbReference type="EnsemblMetazoa" id="CapteT218319">
    <property type="protein sequence ID" value="CapteP218319"/>
    <property type="gene ID" value="CapteG218319"/>
</dbReference>
<dbReference type="InterPro" id="IPR001466">
    <property type="entry name" value="Beta-lactam-related"/>
</dbReference>
<dbReference type="STRING" id="283909.R7UU08"/>
<reference evidence="5" key="1">
    <citation type="submission" date="2012-12" db="EMBL/GenBank/DDBJ databases">
        <authorList>
            <person name="Hellsten U."/>
            <person name="Grimwood J."/>
            <person name="Chapman J.A."/>
            <person name="Shapiro H."/>
            <person name="Aerts A."/>
            <person name="Otillar R.P."/>
            <person name="Terry A.Y."/>
            <person name="Boore J.L."/>
            <person name="Simakov O."/>
            <person name="Marletaz F."/>
            <person name="Cho S.-J."/>
            <person name="Edsinger-Gonzales E."/>
            <person name="Havlak P."/>
            <person name="Kuo D.-H."/>
            <person name="Larsson T."/>
            <person name="Lv J."/>
            <person name="Arendt D."/>
            <person name="Savage R."/>
            <person name="Osoegawa K."/>
            <person name="de Jong P."/>
            <person name="Lindberg D.R."/>
            <person name="Seaver E.C."/>
            <person name="Weisblat D.A."/>
            <person name="Putnam N.H."/>
            <person name="Grigoriev I.V."/>
            <person name="Rokhsar D.S."/>
        </authorList>
    </citation>
    <scope>NUCLEOTIDE SEQUENCE</scope>
    <source>
        <strain evidence="5">I ESC-2004</strain>
    </source>
</reference>
<evidence type="ECO:0000313" key="4">
    <source>
        <dbReference type="EnsemblMetazoa" id="CapteP218319"/>
    </source>
</evidence>
<reference evidence="4" key="3">
    <citation type="submission" date="2015-06" db="UniProtKB">
        <authorList>
            <consortium name="EnsemblMetazoa"/>
        </authorList>
    </citation>
    <scope>IDENTIFICATION</scope>
</reference>
<name>R7UU08_CAPTE</name>
<dbReference type="AlphaFoldDB" id="R7UU08"/>
<sequence>MRRRGEVSKCVLSAALLCGCVLTTLSSDVLSSNQTDHLSRFVASLMECKGIPGLQLAIVDDQHALRVTKRGYGMADIAGQRPVTSATSFCVASLTKAFTSLLLGKLLKRSRFNWDTPVNDILSDPVLFPDPERTRTISVRDLLLHRTGIPRYDMLWYSGVFQRDEILRLVSRDSQRSCHQSEFRRQIQFMKESKRIRESAIYNNIMYALAGKVAEQLGGKSWEELITEEILEPLEMNATTFYHHRSNSDKDLYAKQYLHAEYSTKELDYSIYLSSESIAPAIALCSNSEDLSKWMTALLRGFHNSDPSLRDTIPSDVLHDIFHPQIQVTDPAMMTPEFVYPDAPISLVYDQYGLGWFVGRYNGSWPSALEDFLTDSLADLPLVSHYGSFPGFYSMLTMSLDKKFAIFSSINGGEQPTPYNIHSLLHTYIVDMLMDRAPWLDTHMGWACTGSVDRAAYEMESVDRNVTSWRSDDSYEGVYTNRAMGTVTVDATTRSGVLLVQYGLMSFLTYPWHRWGSQKDIFLAEVVTREWLISHFNITFTFPESSSKCFSINEKKCDEQYELCKNKWRSYHPNGLDEAVKLHHTCKNKLLLQQENKPTFNIAN</sequence>
<evidence type="ECO:0000313" key="5">
    <source>
        <dbReference type="Proteomes" id="UP000014760"/>
    </source>
</evidence>
<dbReference type="Proteomes" id="UP000014760">
    <property type="component" value="Unassembled WGS sequence"/>
</dbReference>
<dbReference type="HOGENOM" id="CLU_020027_14_3_1"/>
<dbReference type="PANTHER" id="PTHR46825">
    <property type="entry name" value="D-ALANYL-D-ALANINE-CARBOXYPEPTIDASE/ENDOPEPTIDASE AMPH"/>
    <property type="match status" value="1"/>
</dbReference>
<dbReference type="Gene3D" id="3.40.710.10">
    <property type="entry name" value="DD-peptidase/beta-lactamase superfamily"/>
    <property type="match status" value="1"/>
</dbReference>
<dbReference type="EMBL" id="KB300307">
    <property type="protein sequence ID" value="ELU06886.1"/>
    <property type="molecule type" value="Genomic_DNA"/>
</dbReference>
<accession>R7UU08</accession>
<evidence type="ECO:0000313" key="3">
    <source>
        <dbReference type="EMBL" id="ELU06886.1"/>
    </source>
</evidence>
<reference evidence="3 5" key="2">
    <citation type="journal article" date="2013" name="Nature">
        <title>Insights into bilaterian evolution from three spiralian genomes.</title>
        <authorList>
            <person name="Simakov O."/>
            <person name="Marletaz F."/>
            <person name="Cho S.J."/>
            <person name="Edsinger-Gonzales E."/>
            <person name="Havlak P."/>
            <person name="Hellsten U."/>
            <person name="Kuo D.H."/>
            <person name="Larsson T."/>
            <person name="Lv J."/>
            <person name="Arendt D."/>
            <person name="Savage R."/>
            <person name="Osoegawa K."/>
            <person name="de Jong P."/>
            <person name="Grimwood J."/>
            <person name="Chapman J.A."/>
            <person name="Shapiro H."/>
            <person name="Aerts A."/>
            <person name="Otillar R.P."/>
            <person name="Terry A.Y."/>
            <person name="Boore J.L."/>
            <person name="Grigoriev I.V."/>
            <person name="Lindberg D.R."/>
            <person name="Seaver E.C."/>
            <person name="Weisblat D.A."/>
            <person name="Putnam N.H."/>
            <person name="Rokhsar D.S."/>
        </authorList>
    </citation>
    <scope>NUCLEOTIDE SEQUENCE</scope>
    <source>
        <strain evidence="3 5">I ESC-2004</strain>
    </source>
</reference>
<dbReference type="PANTHER" id="PTHR46825:SF15">
    <property type="entry name" value="BETA-LACTAMASE-RELATED DOMAIN-CONTAINING PROTEIN"/>
    <property type="match status" value="1"/>
</dbReference>
<evidence type="ECO:0000259" key="2">
    <source>
        <dbReference type="Pfam" id="PF00144"/>
    </source>
</evidence>
<dbReference type="Pfam" id="PF00144">
    <property type="entry name" value="Beta-lactamase"/>
    <property type="match status" value="1"/>
</dbReference>
<feature type="chain" id="PRO_5008788349" description="Beta-lactamase-related domain-containing protein" evidence="1">
    <location>
        <begin position="27"/>
        <end position="604"/>
    </location>
</feature>
<dbReference type="InterPro" id="IPR012338">
    <property type="entry name" value="Beta-lactam/transpept-like"/>
</dbReference>
<dbReference type="PROSITE" id="PS51257">
    <property type="entry name" value="PROKAR_LIPOPROTEIN"/>
    <property type="match status" value="1"/>
</dbReference>